<dbReference type="SMART" id="SM00248">
    <property type="entry name" value="ANK"/>
    <property type="match status" value="2"/>
</dbReference>
<dbReference type="Pfam" id="PF12796">
    <property type="entry name" value="Ank_2"/>
    <property type="match status" value="1"/>
</dbReference>
<proteinExistence type="predicted"/>
<dbReference type="SUPFAM" id="SSF48403">
    <property type="entry name" value="Ankyrin repeat"/>
    <property type="match status" value="1"/>
</dbReference>
<dbReference type="Proteomes" id="UP000637239">
    <property type="component" value="Chromosome 1"/>
</dbReference>
<dbReference type="PANTHER" id="PTHR10039">
    <property type="entry name" value="AMELOGENIN"/>
    <property type="match status" value="1"/>
</dbReference>
<dbReference type="InterPro" id="IPR036770">
    <property type="entry name" value="Ankyrin_rpt-contain_sf"/>
</dbReference>
<evidence type="ECO:0000256" key="1">
    <source>
        <dbReference type="PROSITE-ProRule" id="PRU00023"/>
    </source>
</evidence>
<keyword evidence="4" id="KW-1185">Reference proteome</keyword>
<dbReference type="PROSITE" id="PS50088">
    <property type="entry name" value="ANK_REPEAT"/>
    <property type="match status" value="1"/>
</dbReference>
<dbReference type="RefSeq" id="XP_043131762.1">
    <property type="nucleotide sequence ID" value="XM_043281542.1"/>
</dbReference>
<protein>
    <recommendedName>
        <fullName evidence="2">GPI inositol-deacylase winged helix domain-containing protein</fullName>
    </recommendedName>
</protein>
<dbReference type="PANTHER" id="PTHR10039:SF15">
    <property type="entry name" value="NACHT DOMAIN-CONTAINING PROTEIN"/>
    <property type="match status" value="1"/>
</dbReference>
<dbReference type="GeneID" id="66977599"/>
<dbReference type="InterPro" id="IPR002110">
    <property type="entry name" value="Ankyrin_rpt"/>
</dbReference>
<evidence type="ECO:0000313" key="4">
    <source>
        <dbReference type="Proteomes" id="UP000637239"/>
    </source>
</evidence>
<reference evidence="3" key="1">
    <citation type="submission" date="2021-01" db="EMBL/GenBank/DDBJ databases">
        <authorList>
            <consortium name="Aspergillus chevalieri M1 genome sequencing consortium"/>
            <person name="Kazuki M."/>
            <person name="Futagami T."/>
        </authorList>
    </citation>
    <scope>NUCLEOTIDE SEQUENCE</scope>
    <source>
        <strain evidence="3">M1</strain>
    </source>
</reference>
<dbReference type="AlphaFoldDB" id="A0A7R7ZI30"/>
<gene>
    <name evidence="3" type="ORF">ACHE_10642A</name>
</gene>
<evidence type="ECO:0000259" key="2">
    <source>
        <dbReference type="Pfam" id="PF22939"/>
    </source>
</evidence>
<evidence type="ECO:0000313" key="3">
    <source>
        <dbReference type="EMBL" id="BCR83240.1"/>
    </source>
</evidence>
<feature type="repeat" description="ANK" evidence="1">
    <location>
        <begin position="250"/>
        <end position="282"/>
    </location>
</feature>
<sequence length="289" mass="33043">MGALQELENIYEATNDDKRSKALDDAYEKAMQRIQGQVQEHQELAKQVLSWISCAKRRLTSVELQHAIGVEENTSEFDRDNIADIRLIVSVCAGLVIVDKESDIIRLVHYTTQEYFERTWEYCFPNAHINMMKARVTYLLFEVFKAGYCPTQDALRERLQSHVLYGYASQNWGYHAGKFLIEGERLILNLLEDTAKVFACSQAMLYQGSWSIFVTETKMTGLHLAAYFELWKPASILLEKNASTESGDKYGRTPLSWAAGNGYEAVVKLLLEKNANIESKDEYCHTLVL</sequence>
<feature type="domain" description="GPI inositol-deacylase winged helix" evidence="2">
    <location>
        <begin position="39"/>
        <end position="116"/>
    </location>
</feature>
<dbReference type="Gene3D" id="1.25.40.20">
    <property type="entry name" value="Ankyrin repeat-containing domain"/>
    <property type="match status" value="1"/>
</dbReference>
<keyword evidence="1" id="KW-0040">ANK repeat</keyword>
<reference evidence="3" key="2">
    <citation type="submission" date="2021-02" db="EMBL/GenBank/DDBJ databases">
        <title>Aspergillus chevalieri M1 genome sequence.</title>
        <authorList>
            <person name="Kadooka C."/>
            <person name="Mori K."/>
            <person name="Futagami T."/>
        </authorList>
    </citation>
    <scope>NUCLEOTIDE SEQUENCE</scope>
    <source>
        <strain evidence="3">M1</strain>
    </source>
</reference>
<accession>A0A7R7ZI30</accession>
<dbReference type="PROSITE" id="PS50297">
    <property type="entry name" value="ANK_REP_REGION"/>
    <property type="match status" value="1"/>
</dbReference>
<dbReference type="InterPro" id="IPR054471">
    <property type="entry name" value="GPIID_WHD"/>
</dbReference>
<organism evidence="3 4">
    <name type="scientific">Aspergillus chevalieri</name>
    <name type="common">Eurotium chevalieri</name>
    <dbReference type="NCBI Taxonomy" id="182096"/>
    <lineage>
        <taxon>Eukaryota</taxon>
        <taxon>Fungi</taxon>
        <taxon>Dikarya</taxon>
        <taxon>Ascomycota</taxon>
        <taxon>Pezizomycotina</taxon>
        <taxon>Eurotiomycetes</taxon>
        <taxon>Eurotiomycetidae</taxon>
        <taxon>Eurotiales</taxon>
        <taxon>Aspergillaceae</taxon>
        <taxon>Aspergillus</taxon>
        <taxon>Aspergillus subgen. Aspergillus</taxon>
    </lineage>
</organism>
<dbReference type="Pfam" id="PF22939">
    <property type="entry name" value="WHD_GPIID"/>
    <property type="match status" value="1"/>
</dbReference>
<dbReference type="EMBL" id="AP024416">
    <property type="protein sequence ID" value="BCR83240.1"/>
    <property type="molecule type" value="Genomic_DNA"/>
</dbReference>
<name>A0A7R7ZI30_ASPCH</name>
<dbReference type="KEGG" id="ache:ACHE_10642A"/>